<dbReference type="GO" id="GO:0006355">
    <property type="term" value="P:regulation of DNA-templated transcription"/>
    <property type="evidence" value="ECO:0007669"/>
    <property type="project" value="InterPro"/>
</dbReference>
<evidence type="ECO:0000256" key="2">
    <source>
        <dbReference type="PROSITE-ProRule" id="PRU00169"/>
    </source>
</evidence>
<dbReference type="InterPro" id="IPR011006">
    <property type="entry name" value="CheY-like_superfamily"/>
</dbReference>
<feature type="modified residue" description="4-aspartylphosphate" evidence="2">
    <location>
        <position position="63"/>
    </location>
</feature>
<dbReference type="InterPro" id="IPR000792">
    <property type="entry name" value="Tscrpt_reg_LuxR_C"/>
</dbReference>
<dbReference type="PANTHER" id="PTHR43214">
    <property type="entry name" value="TWO-COMPONENT RESPONSE REGULATOR"/>
    <property type="match status" value="1"/>
</dbReference>
<keyword evidence="2" id="KW-0597">Phosphoprotein</keyword>
<evidence type="ECO:0000313" key="5">
    <source>
        <dbReference type="EMBL" id="RLP75323.1"/>
    </source>
</evidence>
<dbReference type="PROSITE" id="PS50043">
    <property type="entry name" value="HTH_LUXR_2"/>
    <property type="match status" value="1"/>
</dbReference>
<comment type="caution">
    <text evidence="5">The sequence shown here is derived from an EMBL/GenBank/DDBJ whole genome shotgun (WGS) entry which is preliminary data.</text>
</comment>
<dbReference type="PROSITE" id="PS50110">
    <property type="entry name" value="RESPONSE_REGULATORY"/>
    <property type="match status" value="1"/>
</dbReference>
<evidence type="ECO:0000259" key="3">
    <source>
        <dbReference type="PROSITE" id="PS50043"/>
    </source>
</evidence>
<evidence type="ECO:0000259" key="4">
    <source>
        <dbReference type="PROSITE" id="PS50110"/>
    </source>
</evidence>
<evidence type="ECO:0000256" key="1">
    <source>
        <dbReference type="ARBA" id="ARBA00023125"/>
    </source>
</evidence>
<dbReference type="SMART" id="SM00448">
    <property type="entry name" value="REC"/>
    <property type="match status" value="1"/>
</dbReference>
<dbReference type="SMART" id="SM00421">
    <property type="entry name" value="HTH_LUXR"/>
    <property type="match status" value="1"/>
</dbReference>
<keyword evidence="1 5" id="KW-0238">DNA-binding</keyword>
<evidence type="ECO:0000313" key="6">
    <source>
        <dbReference type="Proteomes" id="UP000272503"/>
    </source>
</evidence>
<dbReference type="PANTHER" id="PTHR43214:SF42">
    <property type="entry name" value="TRANSCRIPTIONAL REGULATORY PROTEIN DESR"/>
    <property type="match status" value="1"/>
</dbReference>
<dbReference type="AlphaFoldDB" id="A0A3L7A4Q1"/>
<dbReference type="RefSeq" id="WP_121648869.1">
    <property type="nucleotide sequence ID" value="NZ_RCUX01000007.1"/>
</dbReference>
<dbReference type="GO" id="GO:0000160">
    <property type="term" value="P:phosphorelay signal transduction system"/>
    <property type="evidence" value="ECO:0007669"/>
    <property type="project" value="InterPro"/>
</dbReference>
<gene>
    <name evidence="5" type="ORF">D9V32_10585</name>
</gene>
<reference evidence="5 6" key="1">
    <citation type="submission" date="2018-10" db="EMBL/GenBank/DDBJ databases">
        <authorList>
            <person name="Li J."/>
        </authorList>
    </citation>
    <scope>NUCLEOTIDE SEQUENCE [LARGE SCALE GENOMIC DNA]</scope>
    <source>
        <strain evidence="5 6">IF 016277</strain>
    </source>
</reference>
<protein>
    <submittedName>
        <fullName evidence="5">DNA-binding response regulator</fullName>
    </submittedName>
</protein>
<proteinExistence type="predicted"/>
<dbReference type="InterPro" id="IPR001789">
    <property type="entry name" value="Sig_transdc_resp-reg_receiver"/>
</dbReference>
<accession>A0A3L7A4Q1</accession>
<feature type="domain" description="HTH luxR-type" evidence="3">
    <location>
        <begin position="142"/>
        <end position="207"/>
    </location>
</feature>
<dbReference type="InterPro" id="IPR039420">
    <property type="entry name" value="WalR-like"/>
</dbReference>
<dbReference type="Pfam" id="PF00196">
    <property type="entry name" value="GerE"/>
    <property type="match status" value="1"/>
</dbReference>
<dbReference type="CDD" id="cd06170">
    <property type="entry name" value="LuxR_C_like"/>
    <property type="match status" value="1"/>
</dbReference>
<dbReference type="Gene3D" id="3.40.50.2300">
    <property type="match status" value="1"/>
</dbReference>
<dbReference type="PROSITE" id="PS00622">
    <property type="entry name" value="HTH_LUXR_1"/>
    <property type="match status" value="1"/>
</dbReference>
<dbReference type="SUPFAM" id="SSF46894">
    <property type="entry name" value="C-terminal effector domain of the bipartite response regulators"/>
    <property type="match status" value="1"/>
</dbReference>
<sequence>MSESAIDATTLRLLIADDEELIRGALVALLGLEPDLRVIADVSDGGSAVDAAIDLRPDIVLLDLEMPVLDGVDAATRILREVDTRIVLVTRHARPGTLKRALAAGIAGFVPKSTPAAELAQIIRAVARGERYIDRALAAAALTEDDNPLTARERDVLRLTREGLPTKAVAKKLHLAHGTVRNHTSAAMLKLHADSRVQAATIAWDNGWI</sequence>
<name>A0A3L7A4Q1_9MICO</name>
<dbReference type="Proteomes" id="UP000272503">
    <property type="component" value="Unassembled WGS sequence"/>
</dbReference>
<dbReference type="SUPFAM" id="SSF52172">
    <property type="entry name" value="CheY-like"/>
    <property type="match status" value="1"/>
</dbReference>
<dbReference type="OrthoDB" id="9808843at2"/>
<dbReference type="PRINTS" id="PR00038">
    <property type="entry name" value="HTHLUXR"/>
</dbReference>
<organism evidence="5 6">
    <name type="scientific">Mycetocola tolaasinivorans</name>
    <dbReference type="NCBI Taxonomy" id="76635"/>
    <lineage>
        <taxon>Bacteria</taxon>
        <taxon>Bacillati</taxon>
        <taxon>Actinomycetota</taxon>
        <taxon>Actinomycetes</taxon>
        <taxon>Micrococcales</taxon>
        <taxon>Microbacteriaceae</taxon>
        <taxon>Mycetocola</taxon>
    </lineage>
</organism>
<feature type="domain" description="Response regulatory" evidence="4">
    <location>
        <begin position="12"/>
        <end position="127"/>
    </location>
</feature>
<dbReference type="InterPro" id="IPR016032">
    <property type="entry name" value="Sig_transdc_resp-reg_C-effctor"/>
</dbReference>
<dbReference type="GO" id="GO:0003677">
    <property type="term" value="F:DNA binding"/>
    <property type="evidence" value="ECO:0007669"/>
    <property type="project" value="UniProtKB-KW"/>
</dbReference>
<dbReference type="Pfam" id="PF00072">
    <property type="entry name" value="Response_reg"/>
    <property type="match status" value="1"/>
</dbReference>
<keyword evidence="6" id="KW-1185">Reference proteome</keyword>
<dbReference type="EMBL" id="RCUX01000007">
    <property type="protein sequence ID" value="RLP75323.1"/>
    <property type="molecule type" value="Genomic_DNA"/>
</dbReference>